<feature type="transmembrane region" description="Helical" evidence="6">
    <location>
        <begin position="424"/>
        <end position="447"/>
    </location>
</feature>
<comment type="subcellular location">
    <subcellularLocation>
        <location evidence="1">Cell membrane</location>
        <topology evidence="1">Multi-pass membrane protein</topology>
    </subcellularLocation>
</comment>
<name>A0A1I4YPX9_CHROL</name>
<evidence type="ECO:0000256" key="3">
    <source>
        <dbReference type="ARBA" id="ARBA00022692"/>
    </source>
</evidence>
<feature type="domain" description="ABC3 transporter permease C-terminal" evidence="7">
    <location>
        <begin position="294"/>
        <end position="405"/>
    </location>
</feature>
<dbReference type="Pfam" id="PF12704">
    <property type="entry name" value="MacB_PCD"/>
    <property type="match status" value="2"/>
</dbReference>
<dbReference type="PANTHER" id="PTHR30572:SF18">
    <property type="entry name" value="ABC-TYPE MACROLIDE FAMILY EXPORT SYSTEM PERMEASE COMPONENT 2"/>
    <property type="match status" value="1"/>
</dbReference>
<keyword evidence="2" id="KW-1003">Cell membrane</keyword>
<dbReference type="Proteomes" id="UP000198769">
    <property type="component" value="Unassembled WGS sequence"/>
</dbReference>
<dbReference type="OrthoDB" id="8740261at2"/>
<evidence type="ECO:0000256" key="1">
    <source>
        <dbReference type="ARBA" id="ARBA00004651"/>
    </source>
</evidence>
<evidence type="ECO:0000256" key="2">
    <source>
        <dbReference type="ARBA" id="ARBA00022475"/>
    </source>
</evidence>
<evidence type="ECO:0000256" key="4">
    <source>
        <dbReference type="ARBA" id="ARBA00022989"/>
    </source>
</evidence>
<evidence type="ECO:0000313" key="10">
    <source>
        <dbReference type="Proteomes" id="UP000198769"/>
    </source>
</evidence>
<evidence type="ECO:0000259" key="7">
    <source>
        <dbReference type="Pfam" id="PF02687"/>
    </source>
</evidence>
<feature type="transmembrane region" description="Helical" evidence="6">
    <location>
        <begin position="21"/>
        <end position="41"/>
    </location>
</feature>
<keyword evidence="10" id="KW-1185">Reference proteome</keyword>
<feature type="transmembrane region" description="Helical" evidence="6">
    <location>
        <begin position="378"/>
        <end position="403"/>
    </location>
</feature>
<dbReference type="EMBL" id="FOVD01000003">
    <property type="protein sequence ID" value="SFN40088.1"/>
    <property type="molecule type" value="Genomic_DNA"/>
</dbReference>
<accession>A0A1I4YPX9</accession>
<dbReference type="RefSeq" id="WP_090024800.1">
    <property type="nucleotide sequence ID" value="NZ_FOVD01000003.1"/>
</dbReference>
<evidence type="ECO:0000256" key="6">
    <source>
        <dbReference type="SAM" id="Phobius"/>
    </source>
</evidence>
<keyword evidence="5 6" id="KW-0472">Membrane</keyword>
<keyword evidence="3 6" id="KW-0812">Transmembrane</keyword>
<keyword evidence="4 6" id="KW-1133">Transmembrane helix</keyword>
<dbReference type="GO" id="GO:0022857">
    <property type="term" value="F:transmembrane transporter activity"/>
    <property type="evidence" value="ECO:0007669"/>
    <property type="project" value="TreeGrafter"/>
</dbReference>
<dbReference type="AlphaFoldDB" id="A0A1I4YPX9"/>
<feature type="domain" description="MacB-like periplasmic core" evidence="8">
    <location>
        <begin position="432"/>
        <end position="647"/>
    </location>
</feature>
<gene>
    <name evidence="9" type="ORF">SAMN05421594_2590</name>
</gene>
<dbReference type="PANTHER" id="PTHR30572">
    <property type="entry name" value="MEMBRANE COMPONENT OF TRANSPORTER-RELATED"/>
    <property type="match status" value="1"/>
</dbReference>
<feature type="transmembrane region" description="Helical" evidence="6">
    <location>
        <begin position="733"/>
        <end position="752"/>
    </location>
</feature>
<feature type="transmembrane region" description="Helical" evidence="6">
    <location>
        <begin position="681"/>
        <end position="705"/>
    </location>
</feature>
<dbReference type="InterPro" id="IPR025857">
    <property type="entry name" value="MacB_PCD"/>
</dbReference>
<dbReference type="InterPro" id="IPR050250">
    <property type="entry name" value="Macrolide_Exporter_MacB"/>
</dbReference>
<dbReference type="InterPro" id="IPR003838">
    <property type="entry name" value="ABC3_permease_C"/>
</dbReference>
<reference evidence="10" key="1">
    <citation type="submission" date="2016-10" db="EMBL/GenBank/DDBJ databases">
        <authorList>
            <person name="Varghese N."/>
            <person name="Submissions S."/>
        </authorList>
    </citation>
    <scope>NUCLEOTIDE SEQUENCE [LARGE SCALE GENOMIC DNA]</scope>
    <source>
        <strain evidence="10">DSM 25575</strain>
    </source>
</reference>
<sequence>MLNNWLKIAFINYKKNWLSTAINLFGLTVGLTGFMLILLHWNDEESFEKWNPKKNEIYYFQTYHKKENSYGNNLSVPMARRAKDVIPGVEDYVLFNSAGIGFKMTTKNKTAYQQDGLTASEHFFNFFPFKLVSGSYKNALKGDGVIALSTTAAKNLFGTTNVAGESVKFDNKNYVVTAVYELPKENSQIKPEFVLNPVQQIKNDENNWGNFNFGCFFMLKKGTDPSTLRQKFITDIFEYRAKLDKDSEGMTPQQYLDLYGPTDSLLTPLDQVKLHAKASWFGVPDFKTLMILFTLSVLIVVLSAINFINLKTAQASQRAKEIGVRKAIGSTKTNLIVQFLLETFVLCIASYLLSLALTELLLPSFNKFFDKEMKMNDWHVYFYSFVMVIMVTLISGLIPAMYLSNFKAIETLKGNFARSKHGIWLRNGILTLQLIISSFFIIGGLIVNQQVKHMMNKDLGYSGKQILIVNFREFNPKPWLKYERLRTEMSKIPGVDEVTYGEIIPGTNRSSSSNVDFMNQSIQAQHGSMDYNYLQFMNVKLKKGRWLDPNLASDTINTALVNEAFVKKFGWNDDEALKNEIRPGFDSIKYHIVGIVKDFNVRSLRSEIEPTVFFHYRETDWKKEYVYNIQLKIKPDDIEGTVNRIKKYWSGSVEPGYPFDYFFIDQKFAKTFERYQKQQTLFTILNAMVLMVALLGLFALSSLMIEQKLKDVAIKKTLGASDGILIMGLTKQFLWITLTAVLISIPISYYLMNEWLKDFAYRIDMPVWPFIISLLTLLILTFAVVSIKAYKATKVSLVKYLKYE</sequence>
<protein>
    <submittedName>
        <fullName evidence="9">Putative ABC transport system permease protein</fullName>
    </submittedName>
</protein>
<dbReference type="Pfam" id="PF02687">
    <property type="entry name" value="FtsX"/>
    <property type="match status" value="2"/>
</dbReference>
<evidence type="ECO:0000256" key="5">
    <source>
        <dbReference type="ARBA" id="ARBA00023136"/>
    </source>
</evidence>
<feature type="transmembrane region" description="Helical" evidence="6">
    <location>
        <begin position="335"/>
        <end position="358"/>
    </location>
</feature>
<dbReference type="GO" id="GO:0005886">
    <property type="term" value="C:plasma membrane"/>
    <property type="evidence" value="ECO:0007669"/>
    <property type="project" value="UniProtKB-SubCell"/>
</dbReference>
<proteinExistence type="predicted"/>
<evidence type="ECO:0000313" key="9">
    <source>
        <dbReference type="EMBL" id="SFN40088.1"/>
    </source>
</evidence>
<feature type="domain" description="MacB-like periplasmic core" evidence="8">
    <location>
        <begin position="20"/>
        <end position="231"/>
    </location>
</feature>
<feature type="domain" description="ABC3 transporter permease C-terminal" evidence="7">
    <location>
        <begin position="685"/>
        <end position="796"/>
    </location>
</feature>
<feature type="transmembrane region" description="Helical" evidence="6">
    <location>
        <begin position="289"/>
        <end position="310"/>
    </location>
</feature>
<feature type="transmembrane region" description="Helical" evidence="6">
    <location>
        <begin position="767"/>
        <end position="790"/>
    </location>
</feature>
<organism evidence="9 10">
    <name type="scientific">Chryseobacterium oleae</name>
    <dbReference type="NCBI Taxonomy" id="491207"/>
    <lineage>
        <taxon>Bacteria</taxon>
        <taxon>Pseudomonadati</taxon>
        <taxon>Bacteroidota</taxon>
        <taxon>Flavobacteriia</taxon>
        <taxon>Flavobacteriales</taxon>
        <taxon>Weeksellaceae</taxon>
        <taxon>Chryseobacterium group</taxon>
        <taxon>Chryseobacterium</taxon>
    </lineage>
</organism>
<evidence type="ECO:0000259" key="8">
    <source>
        <dbReference type="Pfam" id="PF12704"/>
    </source>
</evidence>